<dbReference type="RefSeq" id="WP_109731309.1">
    <property type="nucleotide sequence ID" value="NZ_BAAACK010000026.1"/>
</dbReference>
<dbReference type="AlphaFoldDB" id="A0A2Y9BE69"/>
<dbReference type="InterPro" id="IPR011006">
    <property type="entry name" value="CheY-like_superfamily"/>
</dbReference>
<dbReference type="EMBL" id="QGDL01000006">
    <property type="protein sequence ID" value="PWJ29463.1"/>
    <property type="molecule type" value="Genomic_DNA"/>
</dbReference>
<evidence type="ECO:0000256" key="1">
    <source>
        <dbReference type="ARBA" id="ARBA00018672"/>
    </source>
</evidence>
<name>A0A2Y9BE69_9FIRM</name>
<comment type="caution">
    <text evidence="6">The sequence shown here is derived from an EMBL/GenBank/DDBJ whole genome shotgun (WGS) entry which is preliminary data.</text>
</comment>
<keyword evidence="3" id="KW-0597">Phosphoprotein</keyword>
<dbReference type="CDD" id="cd00156">
    <property type="entry name" value="REC"/>
    <property type="match status" value="1"/>
</dbReference>
<feature type="domain" description="HTH LytTR-type" evidence="5">
    <location>
        <begin position="138"/>
        <end position="235"/>
    </location>
</feature>
<dbReference type="PROSITE" id="PS50930">
    <property type="entry name" value="HTH_LYTTR"/>
    <property type="match status" value="1"/>
</dbReference>
<dbReference type="SUPFAM" id="SSF52172">
    <property type="entry name" value="CheY-like"/>
    <property type="match status" value="1"/>
</dbReference>
<evidence type="ECO:0000256" key="3">
    <source>
        <dbReference type="PROSITE-ProRule" id="PRU00169"/>
    </source>
</evidence>
<dbReference type="OrthoDB" id="9788600at2"/>
<dbReference type="PROSITE" id="PS50110">
    <property type="entry name" value="RESPONSE_REGULATORY"/>
    <property type="match status" value="1"/>
</dbReference>
<dbReference type="InterPro" id="IPR007492">
    <property type="entry name" value="LytTR_DNA-bd_dom"/>
</dbReference>
<dbReference type="InterPro" id="IPR046947">
    <property type="entry name" value="LytR-like"/>
</dbReference>
<dbReference type="Gene3D" id="2.40.50.1020">
    <property type="entry name" value="LytTr DNA-binding domain"/>
    <property type="match status" value="1"/>
</dbReference>
<comment type="function">
    <text evidence="2">May play the central regulatory role in sporulation. It may be an element of the effector pathway responsible for the activation of sporulation genes in response to nutritional stress. Spo0A may act in concert with spo0H (a sigma factor) to control the expression of some genes that are critical to the sporulation process.</text>
</comment>
<sequence length="245" mass="28613">MEKLRIAVCDDETFALDVIKEAIGKVLQEKKVQGEVRTFINAESLEKKMREVSFDLLLLDIDMPVVDGIAFGKKLRGQRNKVDIIYVSSREDKVFDSLRVNPYGFIRKNHFLEDIPQVLGGYLDQREDGKESRVVLQLKDQTETVNIEDILFIEGARKYQQFYIAGREKPLAVRKQMQELEEEFKDYGFIRIHKGYLVNYKHIQVFKENDVVLDNGMSLPMSRRKAAEVKDYYMELMKNEGSIIF</sequence>
<evidence type="ECO:0000313" key="6">
    <source>
        <dbReference type="EMBL" id="PWJ29463.1"/>
    </source>
</evidence>
<protein>
    <recommendedName>
        <fullName evidence="1">Stage 0 sporulation protein A homolog</fullName>
    </recommendedName>
</protein>
<feature type="modified residue" description="4-aspartylphosphate" evidence="3">
    <location>
        <position position="60"/>
    </location>
</feature>
<evidence type="ECO:0000259" key="5">
    <source>
        <dbReference type="PROSITE" id="PS50930"/>
    </source>
</evidence>
<keyword evidence="7" id="KW-1185">Reference proteome</keyword>
<dbReference type="Pfam" id="PF00072">
    <property type="entry name" value="Response_reg"/>
    <property type="match status" value="1"/>
</dbReference>
<proteinExistence type="predicted"/>
<dbReference type="Gene3D" id="3.40.50.2300">
    <property type="match status" value="1"/>
</dbReference>
<organism evidence="6 7">
    <name type="scientific">Faecalicatena orotica</name>
    <dbReference type="NCBI Taxonomy" id="1544"/>
    <lineage>
        <taxon>Bacteria</taxon>
        <taxon>Bacillati</taxon>
        <taxon>Bacillota</taxon>
        <taxon>Clostridia</taxon>
        <taxon>Lachnospirales</taxon>
        <taxon>Lachnospiraceae</taxon>
        <taxon>Faecalicatena</taxon>
    </lineage>
</organism>
<dbReference type="PANTHER" id="PTHR37299">
    <property type="entry name" value="TRANSCRIPTIONAL REGULATOR-RELATED"/>
    <property type="match status" value="1"/>
</dbReference>
<evidence type="ECO:0000256" key="2">
    <source>
        <dbReference type="ARBA" id="ARBA00024867"/>
    </source>
</evidence>
<dbReference type="InterPro" id="IPR001789">
    <property type="entry name" value="Sig_transdc_resp-reg_receiver"/>
</dbReference>
<evidence type="ECO:0000259" key="4">
    <source>
        <dbReference type="PROSITE" id="PS50110"/>
    </source>
</evidence>
<dbReference type="GO" id="GO:0003677">
    <property type="term" value="F:DNA binding"/>
    <property type="evidence" value="ECO:0007669"/>
    <property type="project" value="InterPro"/>
</dbReference>
<accession>A0A2Y9BE69</accession>
<dbReference type="Proteomes" id="UP000245845">
    <property type="component" value="Unassembled WGS sequence"/>
</dbReference>
<evidence type="ECO:0000313" key="7">
    <source>
        <dbReference type="Proteomes" id="UP000245845"/>
    </source>
</evidence>
<dbReference type="GO" id="GO:0000156">
    <property type="term" value="F:phosphorelay response regulator activity"/>
    <property type="evidence" value="ECO:0007669"/>
    <property type="project" value="InterPro"/>
</dbReference>
<dbReference type="Pfam" id="PF04397">
    <property type="entry name" value="LytTR"/>
    <property type="match status" value="1"/>
</dbReference>
<feature type="domain" description="Response regulatory" evidence="4">
    <location>
        <begin position="5"/>
        <end position="123"/>
    </location>
</feature>
<dbReference type="PANTHER" id="PTHR37299:SF1">
    <property type="entry name" value="STAGE 0 SPORULATION PROTEIN A HOMOLOG"/>
    <property type="match status" value="1"/>
</dbReference>
<dbReference type="SMART" id="SM00448">
    <property type="entry name" value="REC"/>
    <property type="match status" value="1"/>
</dbReference>
<dbReference type="SMART" id="SM00850">
    <property type="entry name" value="LytTR"/>
    <property type="match status" value="1"/>
</dbReference>
<reference evidence="6 7" key="1">
    <citation type="submission" date="2018-05" db="EMBL/GenBank/DDBJ databases">
        <title>The Hungate 1000. A catalogue of reference genomes from the rumen microbiome.</title>
        <authorList>
            <person name="Kelly W."/>
        </authorList>
    </citation>
    <scope>NUCLEOTIDE SEQUENCE [LARGE SCALE GENOMIC DNA]</scope>
    <source>
        <strain evidence="6 7">NLAE-zl-C242</strain>
    </source>
</reference>
<gene>
    <name evidence="6" type="ORF">A8806_106201</name>
</gene>